<dbReference type="Pfam" id="PF14842">
    <property type="entry name" value="FliG_N"/>
    <property type="match status" value="1"/>
</dbReference>
<comment type="similarity">
    <text evidence="3">Belongs to the FliG family.</text>
</comment>
<keyword evidence="6" id="KW-0145">Chemotaxis</keyword>
<keyword evidence="5" id="KW-1003">Cell membrane</keyword>
<keyword evidence="9" id="KW-0975">Bacterial flagellum</keyword>
<dbReference type="InterPro" id="IPR028263">
    <property type="entry name" value="FliG_N"/>
</dbReference>
<evidence type="ECO:0000256" key="6">
    <source>
        <dbReference type="ARBA" id="ARBA00022500"/>
    </source>
</evidence>
<evidence type="ECO:0000256" key="5">
    <source>
        <dbReference type="ARBA" id="ARBA00022475"/>
    </source>
</evidence>
<dbReference type="AlphaFoldDB" id="A0A7G9WE98"/>
<accession>A0A7G9WE98</accession>
<dbReference type="InterPro" id="IPR032779">
    <property type="entry name" value="FliG_M"/>
</dbReference>
<dbReference type="PANTHER" id="PTHR30534:SF0">
    <property type="entry name" value="FLAGELLAR MOTOR SWITCH PROTEIN FLIG"/>
    <property type="match status" value="1"/>
</dbReference>
<feature type="domain" description="Flagellar motor switch protein FliG C-terminal" evidence="10">
    <location>
        <begin position="222"/>
        <end position="328"/>
    </location>
</feature>
<evidence type="ECO:0000256" key="3">
    <source>
        <dbReference type="ARBA" id="ARBA00010299"/>
    </source>
</evidence>
<dbReference type="SUPFAM" id="SSF48029">
    <property type="entry name" value="FliG"/>
    <property type="match status" value="2"/>
</dbReference>
<keyword evidence="13" id="KW-0282">Flagellum</keyword>
<dbReference type="PIRSF" id="PIRSF003161">
    <property type="entry name" value="FliG"/>
    <property type="match status" value="1"/>
</dbReference>
<dbReference type="InterPro" id="IPR000090">
    <property type="entry name" value="Flg_Motor_Flig"/>
</dbReference>
<dbReference type="PANTHER" id="PTHR30534">
    <property type="entry name" value="FLAGELLAR MOTOR SWITCH PROTEIN FLIG"/>
    <property type="match status" value="1"/>
</dbReference>
<evidence type="ECO:0000256" key="9">
    <source>
        <dbReference type="ARBA" id="ARBA00023143"/>
    </source>
</evidence>
<keyword evidence="13" id="KW-0966">Cell projection</keyword>
<evidence type="ECO:0000256" key="4">
    <source>
        <dbReference type="ARBA" id="ARBA00021870"/>
    </source>
</evidence>
<name>A0A7G9WE98_9FIRM</name>
<dbReference type="Pfam" id="PF14841">
    <property type="entry name" value="FliG_M"/>
    <property type="match status" value="1"/>
</dbReference>
<evidence type="ECO:0000259" key="10">
    <source>
        <dbReference type="Pfam" id="PF01706"/>
    </source>
</evidence>
<evidence type="ECO:0000256" key="8">
    <source>
        <dbReference type="ARBA" id="ARBA00023136"/>
    </source>
</evidence>
<dbReference type="Proteomes" id="UP000516046">
    <property type="component" value="Chromosome"/>
</dbReference>
<dbReference type="EMBL" id="CP060696">
    <property type="protein sequence ID" value="QNO17010.1"/>
    <property type="molecule type" value="Genomic_DNA"/>
</dbReference>
<evidence type="ECO:0000259" key="11">
    <source>
        <dbReference type="Pfam" id="PF14841"/>
    </source>
</evidence>
<keyword evidence="13" id="KW-0969">Cilium</keyword>
<reference evidence="13 14" key="1">
    <citation type="submission" date="2020-08" db="EMBL/GenBank/DDBJ databases">
        <authorList>
            <person name="Ren C."/>
            <person name="Gu Y."/>
            <person name="Xu Y."/>
        </authorList>
    </citation>
    <scope>NUCLEOTIDE SEQUENCE [LARGE SCALE GENOMIC DNA]</scope>
    <source>
        <strain evidence="13 14">LBM18003</strain>
    </source>
</reference>
<sequence>MASKSSKQIASAAKAAAVIVSLGTDEAAEVYKYLGEEEIETLSYEVAKLDHVSDENMQSIMEDFYGLCVTKKVVADGGVIYAKNILEKAFGPEKAEDYMNRVSKSLQTRAFEFIRKANYKNLLMMLQNEHPQTIAFILSYARAEQASQVLGELPKHQQIDVLWRMANLESVSPAVVSMVEEVMEQRFASVVSVDMTEIGGINYVADVMNHTDRTTEKNIFDGLNERDPALSNDIRKRMFVFEDITQLDNISIQRFLRDVNTQDLAVALKGANDDVKEIILNNMSKRSQENILSDIEYLHNVRMRDVEEAQQQIVEVIRKLEESGEIVISRGGDDEIIA</sequence>
<dbReference type="FunFam" id="1.10.220.30:FF:000001">
    <property type="entry name" value="Flagellar motor switch protein FliG"/>
    <property type="match status" value="1"/>
</dbReference>
<gene>
    <name evidence="13" type="primary">fliG</name>
    <name evidence="13" type="ORF">H6X83_08540</name>
</gene>
<dbReference type="Gene3D" id="1.10.220.30">
    <property type="match status" value="3"/>
</dbReference>
<dbReference type="GO" id="GO:0071973">
    <property type="term" value="P:bacterial-type flagellum-dependent cell motility"/>
    <property type="evidence" value="ECO:0007669"/>
    <property type="project" value="InterPro"/>
</dbReference>
<evidence type="ECO:0000313" key="13">
    <source>
        <dbReference type="EMBL" id="QNO17010.1"/>
    </source>
</evidence>
<dbReference type="GO" id="GO:0006935">
    <property type="term" value="P:chemotaxis"/>
    <property type="evidence" value="ECO:0007669"/>
    <property type="project" value="UniProtKB-KW"/>
</dbReference>
<proteinExistence type="inferred from homology"/>
<evidence type="ECO:0000256" key="1">
    <source>
        <dbReference type="ARBA" id="ARBA00004117"/>
    </source>
</evidence>
<feature type="domain" description="Flagellar motor switch protein FliG N-terminal" evidence="12">
    <location>
        <begin position="11"/>
        <end position="111"/>
    </location>
</feature>
<keyword evidence="8" id="KW-0472">Membrane</keyword>
<dbReference type="PRINTS" id="PR00954">
    <property type="entry name" value="FLGMOTORFLIG"/>
</dbReference>
<evidence type="ECO:0000256" key="7">
    <source>
        <dbReference type="ARBA" id="ARBA00022779"/>
    </source>
</evidence>
<evidence type="ECO:0000313" key="14">
    <source>
        <dbReference type="Proteomes" id="UP000516046"/>
    </source>
</evidence>
<dbReference type="InterPro" id="IPR023087">
    <property type="entry name" value="Flg_Motor_Flig_C"/>
</dbReference>
<dbReference type="NCBIfam" id="TIGR00207">
    <property type="entry name" value="fliG"/>
    <property type="match status" value="1"/>
</dbReference>
<keyword evidence="7" id="KW-0283">Flagellar rotation</keyword>
<organism evidence="13 14">
    <name type="scientific">Caproicibacterium amylolyticum</name>
    <dbReference type="NCBI Taxonomy" id="2766537"/>
    <lineage>
        <taxon>Bacteria</taxon>
        <taxon>Bacillati</taxon>
        <taxon>Bacillota</taxon>
        <taxon>Clostridia</taxon>
        <taxon>Eubacteriales</taxon>
        <taxon>Oscillospiraceae</taxon>
        <taxon>Caproicibacterium</taxon>
    </lineage>
</organism>
<dbReference type="Pfam" id="PF01706">
    <property type="entry name" value="FliG_C"/>
    <property type="match status" value="1"/>
</dbReference>
<dbReference type="GO" id="GO:0009425">
    <property type="term" value="C:bacterial-type flagellum basal body"/>
    <property type="evidence" value="ECO:0007669"/>
    <property type="project" value="UniProtKB-SubCell"/>
</dbReference>
<dbReference type="RefSeq" id="WP_212506077.1">
    <property type="nucleotide sequence ID" value="NZ_CP060696.1"/>
</dbReference>
<comment type="subcellular location">
    <subcellularLocation>
        <location evidence="1">Bacterial flagellum basal body</location>
    </subcellularLocation>
    <subcellularLocation>
        <location evidence="2">Cell membrane</location>
        <topology evidence="2">Peripheral membrane protein</topology>
        <orientation evidence="2">Cytoplasmic side</orientation>
    </subcellularLocation>
</comment>
<dbReference type="KEGG" id="caml:H6X83_08540"/>
<dbReference type="GO" id="GO:0003774">
    <property type="term" value="F:cytoskeletal motor activity"/>
    <property type="evidence" value="ECO:0007669"/>
    <property type="project" value="InterPro"/>
</dbReference>
<evidence type="ECO:0000256" key="2">
    <source>
        <dbReference type="ARBA" id="ARBA00004413"/>
    </source>
</evidence>
<evidence type="ECO:0000259" key="12">
    <source>
        <dbReference type="Pfam" id="PF14842"/>
    </source>
</evidence>
<keyword evidence="14" id="KW-1185">Reference proteome</keyword>
<dbReference type="InterPro" id="IPR011002">
    <property type="entry name" value="FliG_a-hlx"/>
</dbReference>
<protein>
    <recommendedName>
        <fullName evidence="4">Flagellar motor switch protein FliG</fullName>
    </recommendedName>
</protein>
<feature type="domain" description="Flagellar motor switch protein FliG middle" evidence="11">
    <location>
        <begin position="120"/>
        <end position="192"/>
    </location>
</feature>
<dbReference type="GO" id="GO:0005886">
    <property type="term" value="C:plasma membrane"/>
    <property type="evidence" value="ECO:0007669"/>
    <property type="project" value="UniProtKB-SubCell"/>
</dbReference>